<dbReference type="InterPro" id="IPR048402">
    <property type="entry name" value="YpeB_N"/>
</dbReference>
<dbReference type="AlphaFoldDB" id="A0A6N7XIM1"/>
<evidence type="ECO:0000313" key="5">
    <source>
        <dbReference type="Proteomes" id="UP000469523"/>
    </source>
</evidence>
<dbReference type="Pfam" id="PF03413">
    <property type="entry name" value="PepSY"/>
    <property type="match status" value="1"/>
</dbReference>
<dbReference type="NCBIfam" id="TIGR02889">
    <property type="entry name" value="spore_YpeB"/>
    <property type="match status" value="1"/>
</dbReference>
<feature type="domain" description="Sporulation protein YpeB PepSY1 and PepSY2" evidence="2">
    <location>
        <begin position="184"/>
        <end position="379"/>
    </location>
</feature>
<keyword evidence="5" id="KW-1185">Reference proteome</keyword>
<dbReference type="Pfam" id="PF14620">
    <property type="entry name" value="YPEB_PepSY1-2"/>
    <property type="match status" value="1"/>
</dbReference>
<accession>A0A6N7XIM1</accession>
<proteinExistence type="predicted"/>
<evidence type="ECO:0000259" key="3">
    <source>
        <dbReference type="Pfam" id="PF20769"/>
    </source>
</evidence>
<dbReference type="Proteomes" id="UP000469523">
    <property type="component" value="Unassembled WGS sequence"/>
</dbReference>
<reference evidence="4 5" key="1">
    <citation type="submission" date="2019-09" db="EMBL/GenBank/DDBJ databases">
        <title>In-depth cultivation of the pig gut microbiome towards novel bacterial diversity and tailored functional studies.</title>
        <authorList>
            <person name="Wylensek D."/>
            <person name="Hitch T.C.A."/>
            <person name="Clavel T."/>
        </authorList>
    </citation>
    <scope>NUCLEOTIDE SEQUENCE [LARGE SCALE GENOMIC DNA]</scope>
    <source>
        <strain evidence="4 5">WCA3-693-APC-4?</strain>
    </source>
</reference>
<gene>
    <name evidence="4" type="primary">ypeB</name>
    <name evidence="4" type="ORF">FYJ83_03855</name>
</gene>
<organism evidence="4 5">
    <name type="scientific">Tissierella pigra</name>
    <dbReference type="NCBI Taxonomy" id="2607614"/>
    <lineage>
        <taxon>Bacteria</taxon>
        <taxon>Bacillati</taxon>
        <taxon>Bacillota</taxon>
        <taxon>Tissierellia</taxon>
        <taxon>Tissierellales</taxon>
        <taxon>Tissierellaceae</taxon>
        <taxon>Tissierella</taxon>
    </lineage>
</organism>
<feature type="domain" description="PepSY" evidence="1">
    <location>
        <begin position="384"/>
        <end position="438"/>
    </location>
</feature>
<evidence type="ECO:0000313" key="4">
    <source>
        <dbReference type="EMBL" id="MSU00602.1"/>
    </source>
</evidence>
<dbReference type="RefSeq" id="WP_154439026.1">
    <property type="nucleotide sequence ID" value="NZ_VUNQ01000005.1"/>
</dbReference>
<comment type="caution">
    <text evidence="4">The sequence shown here is derived from an EMBL/GenBank/DDBJ whole genome shotgun (WGS) entry which is preliminary data.</text>
</comment>
<evidence type="ECO:0000259" key="2">
    <source>
        <dbReference type="Pfam" id="PF14620"/>
    </source>
</evidence>
<sequence length="455" mass="51617">MDKRRHIIAPALLSLLLIASLVWGYNQNQSRINYETALENTYQRLFFDIKKHVENVQVNLSKALVASSKEQNVVLFSQIMNEAFFAKEKLSQMPITHAETAKTEKFLTQTADYASYLIKKHMQGEDITQDQRETLNSLQSNSQAFNQELSKLHDSLMDSNFALGAMSNQQKKNVEEGNNQVFQTSLVTMDKQMGKIPELIYDGPFSDQIVNKKAVGLPKNDVSLNDAQKAAQDFFGRDRVKGIEAFEEGEHINEARLPAYTFHLYPNSQSKDLAVYMGVSRKGGKVVWMENPRPVSNAKLSIKNAEEKALKYLKEKGFENMEANYSLKYNGSILFNFANTQDDITIYPDLIKVKVALDTGEIVGFNASAYYMNNQERNITSPHLTEEEARAKIKTDFNIDSARLAIIPSGANEVLCYEFKGKYNKSDFIVYINALDGREEQILQIIKDENGTLTF</sequence>
<evidence type="ECO:0000259" key="1">
    <source>
        <dbReference type="Pfam" id="PF03413"/>
    </source>
</evidence>
<dbReference type="EMBL" id="VUNQ01000005">
    <property type="protein sequence ID" value="MSU00602.1"/>
    <property type="molecule type" value="Genomic_DNA"/>
</dbReference>
<dbReference type="Pfam" id="PF20769">
    <property type="entry name" value="YPEB_N"/>
    <property type="match status" value="1"/>
</dbReference>
<dbReference type="InterPro" id="IPR025711">
    <property type="entry name" value="PepSY"/>
</dbReference>
<feature type="domain" description="Sporulation protein YpeB N-terminal" evidence="3">
    <location>
        <begin position="32"/>
        <end position="163"/>
    </location>
</feature>
<dbReference type="GO" id="GO:0009847">
    <property type="term" value="P:spore germination"/>
    <property type="evidence" value="ECO:0007669"/>
    <property type="project" value="InterPro"/>
</dbReference>
<name>A0A6N7XIM1_9FIRM</name>
<dbReference type="InterPro" id="IPR014239">
    <property type="entry name" value="YpeB_PepSY1-2"/>
</dbReference>
<protein>
    <submittedName>
        <fullName evidence="4">Germination protein YpeB</fullName>
    </submittedName>
</protein>